<reference evidence="4 5" key="1">
    <citation type="submission" date="2019-03" db="EMBL/GenBank/DDBJ databases">
        <title>Genomic Encyclopedia of Type Strains, Phase IV (KMG-IV): sequencing the most valuable type-strain genomes for metagenomic binning, comparative biology and taxonomic classification.</title>
        <authorList>
            <person name="Goeker M."/>
        </authorList>
    </citation>
    <scope>NUCLEOTIDE SEQUENCE [LARGE SCALE GENOMIC DNA]</scope>
    <source>
        <strain evidence="4 5">DSM 24766</strain>
    </source>
</reference>
<dbReference type="Gene3D" id="2.60.450.10">
    <property type="entry name" value="Lipopolysaccharide (LPS) transport protein A like domain"/>
    <property type="match status" value="1"/>
</dbReference>
<dbReference type="GO" id="GO:0030288">
    <property type="term" value="C:outer membrane-bounded periplasmic space"/>
    <property type="evidence" value="ECO:0007669"/>
    <property type="project" value="TreeGrafter"/>
</dbReference>
<evidence type="ECO:0000313" key="5">
    <source>
        <dbReference type="Proteomes" id="UP000295050"/>
    </source>
</evidence>
<dbReference type="GO" id="GO:0015920">
    <property type="term" value="P:lipopolysaccharide transport"/>
    <property type="evidence" value="ECO:0007669"/>
    <property type="project" value="TreeGrafter"/>
</dbReference>
<dbReference type="PANTHER" id="PTHR36504:SF1">
    <property type="entry name" value="LIPOPOLYSACCHARIDE EXPORT SYSTEM PROTEIN LPTA"/>
    <property type="match status" value="1"/>
</dbReference>
<feature type="signal peptide" evidence="2">
    <location>
        <begin position="1"/>
        <end position="23"/>
    </location>
</feature>
<dbReference type="GO" id="GO:0009279">
    <property type="term" value="C:cell outer membrane"/>
    <property type="evidence" value="ECO:0007669"/>
    <property type="project" value="TreeGrafter"/>
</dbReference>
<evidence type="ECO:0000256" key="2">
    <source>
        <dbReference type="SAM" id="SignalP"/>
    </source>
</evidence>
<proteinExistence type="predicted"/>
<organism evidence="4 5">
    <name type="scientific">Rhodovulum bhavnagarense</name>
    <dbReference type="NCBI Taxonomy" id="992286"/>
    <lineage>
        <taxon>Bacteria</taxon>
        <taxon>Pseudomonadati</taxon>
        <taxon>Pseudomonadota</taxon>
        <taxon>Alphaproteobacteria</taxon>
        <taxon>Rhodobacterales</taxon>
        <taxon>Paracoccaceae</taxon>
        <taxon>Rhodovulum</taxon>
    </lineage>
</organism>
<protein>
    <submittedName>
        <fullName evidence="4">Lipopolysaccharide export system protein LptA</fullName>
    </submittedName>
</protein>
<gene>
    <name evidence="4" type="ORF">EV663_11848</name>
</gene>
<dbReference type="PANTHER" id="PTHR36504">
    <property type="entry name" value="LIPOPOLYSACCHARIDE EXPORT SYSTEM PROTEIN LPTA"/>
    <property type="match status" value="1"/>
</dbReference>
<dbReference type="GO" id="GO:0017089">
    <property type="term" value="F:glycolipid transfer activity"/>
    <property type="evidence" value="ECO:0007669"/>
    <property type="project" value="TreeGrafter"/>
</dbReference>
<accession>A0A4R2R9H2</accession>
<sequence>MAVLLRVAVAAMALVLFPVSVSAQDTAIAFGTLAHDSGLPVEITAEALDVDQEDGTATFRGGVLVGQGEMRLSADRVLVVYGETPEGARARIARLEASGNVLMTLGAEAAEAQNAVYTIDRAKVVMTGDVLLTQGDSAIAGQRLEVDLGRGTGAMSGRVRTVFQPEGRAD</sequence>
<dbReference type="OrthoDB" id="9811926at2"/>
<dbReference type="RefSeq" id="WP_132952857.1">
    <property type="nucleotide sequence ID" value="NZ_SLXU01000018.1"/>
</dbReference>
<keyword evidence="1 2" id="KW-0732">Signal</keyword>
<dbReference type="Proteomes" id="UP000295050">
    <property type="component" value="Unassembled WGS sequence"/>
</dbReference>
<feature type="domain" description="Organic solvent tolerance-like N-terminal" evidence="3">
    <location>
        <begin position="42"/>
        <end position="149"/>
    </location>
</feature>
<keyword evidence="5" id="KW-1185">Reference proteome</keyword>
<feature type="chain" id="PRO_5021033941" evidence="2">
    <location>
        <begin position="24"/>
        <end position="170"/>
    </location>
</feature>
<name>A0A4R2R9H2_9RHOB</name>
<evidence type="ECO:0000256" key="1">
    <source>
        <dbReference type="ARBA" id="ARBA00022729"/>
    </source>
</evidence>
<evidence type="ECO:0000313" key="4">
    <source>
        <dbReference type="EMBL" id="TCP58718.1"/>
    </source>
</evidence>
<dbReference type="InterPro" id="IPR005653">
    <property type="entry name" value="OstA-like_N"/>
</dbReference>
<dbReference type="Pfam" id="PF03968">
    <property type="entry name" value="LptD_N"/>
    <property type="match status" value="1"/>
</dbReference>
<dbReference type="InterPro" id="IPR052037">
    <property type="entry name" value="LPS_export_LptA"/>
</dbReference>
<evidence type="ECO:0000259" key="3">
    <source>
        <dbReference type="Pfam" id="PF03968"/>
    </source>
</evidence>
<comment type="caution">
    <text evidence="4">The sequence shown here is derived from an EMBL/GenBank/DDBJ whole genome shotgun (WGS) entry which is preliminary data.</text>
</comment>
<dbReference type="EMBL" id="SLXU01000018">
    <property type="protein sequence ID" value="TCP58718.1"/>
    <property type="molecule type" value="Genomic_DNA"/>
</dbReference>
<dbReference type="AlphaFoldDB" id="A0A4R2R9H2"/>